<dbReference type="AlphaFoldDB" id="A0A345INX4"/>
<reference evidence="1" key="1">
    <citation type="submission" date="2018-06" db="EMBL/GenBank/DDBJ databases">
        <title>SME-4 producing Serratia marcescens from Argentina and comparison with genomes of other SME-producers.</title>
        <authorList>
            <person name="Dabos L."/>
            <person name="Patino Navarrete R."/>
            <person name="Naas T."/>
        </authorList>
    </citation>
    <scope>NUCLEOTIDE SEQUENCE</scope>
    <source>
        <strain evidence="1">163</strain>
    </source>
</reference>
<evidence type="ECO:0000313" key="1">
    <source>
        <dbReference type="EMBL" id="AXH01546.1"/>
    </source>
</evidence>
<protein>
    <submittedName>
        <fullName evidence="1">Uncharacterized protein</fullName>
    </submittedName>
</protein>
<accession>A0A345INX4</accession>
<dbReference type="EMBL" id="MH460878">
    <property type="protein sequence ID" value="AXH01546.1"/>
    <property type="molecule type" value="Genomic_DNA"/>
</dbReference>
<name>A0A345INX4_SERMA</name>
<proteinExistence type="predicted"/>
<organism evidence="1">
    <name type="scientific">Serratia marcescens</name>
    <dbReference type="NCBI Taxonomy" id="615"/>
    <lineage>
        <taxon>Bacteria</taxon>
        <taxon>Pseudomonadati</taxon>
        <taxon>Pseudomonadota</taxon>
        <taxon>Gammaproteobacteria</taxon>
        <taxon>Enterobacterales</taxon>
        <taxon>Yersiniaceae</taxon>
        <taxon>Serratia</taxon>
    </lineage>
</organism>
<sequence length="50" mass="5909">MDNAVRQRRLTVVNMGNNGEISYMLHYKSFSALVFLNYSPIETRMDLKRQ</sequence>